<organism evidence="2 3">
    <name type="scientific">Datura stramonium</name>
    <name type="common">Jimsonweed</name>
    <name type="synonym">Common thornapple</name>
    <dbReference type="NCBI Taxonomy" id="4076"/>
    <lineage>
        <taxon>Eukaryota</taxon>
        <taxon>Viridiplantae</taxon>
        <taxon>Streptophyta</taxon>
        <taxon>Embryophyta</taxon>
        <taxon>Tracheophyta</taxon>
        <taxon>Spermatophyta</taxon>
        <taxon>Magnoliopsida</taxon>
        <taxon>eudicotyledons</taxon>
        <taxon>Gunneridae</taxon>
        <taxon>Pentapetalae</taxon>
        <taxon>asterids</taxon>
        <taxon>lamiids</taxon>
        <taxon>Solanales</taxon>
        <taxon>Solanaceae</taxon>
        <taxon>Solanoideae</taxon>
        <taxon>Datureae</taxon>
        <taxon>Datura</taxon>
    </lineage>
</organism>
<accession>A0ABS8SN26</accession>
<keyword evidence="3" id="KW-1185">Reference proteome</keyword>
<evidence type="ECO:0000256" key="1">
    <source>
        <dbReference type="SAM" id="MobiDB-lite"/>
    </source>
</evidence>
<sequence>MNEEMEMELLLNQLVEGTSIYEHEIREIKANSMGGLIDNPWFAMTVATNQDDFGLEGGSGTETAPMKDGETNAEDDGHSKGLD</sequence>
<gene>
    <name evidence="2" type="ORF">HAX54_043184</name>
</gene>
<feature type="compositionally biased region" description="Basic and acidic residues" evidence="1">
    <location>
        <begin position="65"/>
        <end position="83"/>
    </location>
</feature>
<dbReference type="EMBL" id="JACEIK010000644">
    <property type="protein sequence ID" value="MCD7460267.1"/>
    <property type="molecule type" value="Genomic_DNA"/>
</dbReference>
<comment type="caution">
    <text evidence="2">The sequence shown here is derived from an EMBL/GenBank/DDBJ whole genome shotgun (WGS) entry which is preliminary data.</text>
</comment>
<dbReference type="Proteomes" id="UP000823775">
    <property type="component" value="Unassembled WGS sequence"/>
</dbReference>
<proteinExistence type="predicted"/>
<feature type="region of interest" description="Disordered" evidence="1">
    <location>
        <begin position="51"/>
        <end position="83"/>
    </location>
</feature>
<protein>
    <submittedName>
        <fullName evidence="2">Uncharacterized protein</fullName>
    </submittedName>
</protein>
<evidence type="ECO:0000313" key="3">
    <source>
        <dbReference type="Proteomes" id="UP000823775"/>
    </source>
</evidence>
<evidence type="ECO:0000313" key="2">
    <source>
        <dbReference type="EMBL" id="MCD7460267.1"/>
    </source>
</evidence>
<reference evidence="2 3" key="1">
    <citation type="journal article" date="2021" name="BMC Genomics">
        <title>Datura genome reveals duplications of psychoactive alkaloid biosynthetic genes and high mutation rate following tissue culture.</title>
        <authorList>
            <person name="Rajewski A."/>
            <person name="Carter-House D."/>
            <person name="Stajich J."/>
            <person name="Litt A."/>
        </authorList>
    </citation>
    <scope>NUCLEOTIDE SEQUENCE [LARGE SCALE GENOMIC DNA]</scope>
    <source>
        <strain evidence="2">AR-01</strain>
    </source>
</reference>
<name>A0ABS8SN26_DATST</name>